<accession>A0A3A2ZSM1</accession>
<dbReference type="InterPro" id="IPR014892">
    <property type="entry name" value="RPA_C"/>
</dbReference>
<dbReference type="GO" id="GO:0035861">
    <property type="term" value="C:site of double-strand break"/>
    <property type="evidence" value="ECO:0007669"/>
    <property type="project" value="TreeGrafter"/>
</dbReference>
<dbReference type="SUPFAM" id="SSF50249">
    <property type="entry name" value="Nucleic acid-binding proteins"/>
    <property type="match status" value="1"/>
</dbReference>
<proteinExistence type="inferred from homology"/>
<dbReference type="InterPro" id="IPR036390">
    <property type="entry name" value="WH_DNA-bd_sf"/>
</dbReference>
<keyword evidence="3" id="KW-0238">DNA-binding</keyword>
<evidence type="ECO:0000256" key="2">
    <source>
        <dbReference type="ARBA" id="ARBA00007815"/>
    </source>
</evidence>
<dbReference type="GO" id="GO:0006289">
    <property type="term" value="P:nucleotide-excision repair"/>
    <property type="evidence" value="ECO:0007669"/>
    <property type="project" value="TreeGrafter"/>
</dbReference>
<evidence type="ECO:0000313" key="7">
    <source>
        <dbReference type="EMBL" id="RJE24387.1"/>
    </source>
</evidence>
<keyword evidence="4" id="KW-0539">Nucleus</keyword>
<dbReference type="PANTHER" id="PTHR13989">
    <property type="entry name" value="REPLICATION PROTEIN A-RELATED"/>
    <property type="match status" value="1"/>
</dbReference>
<sequence length="289" mass="31218">MDGGYGYNTSFGGGGFMPGEMSASPAGGRVNLQCPLSFYTILLTQRSGRCKQQYSPPCNNQTSTRCNPTLPRSKLPNRWRDTASICFVGQVRNISSQTTNVTYKIDDGTGEIEVKQWVDSATADNMDTDEAKGPGTPGKDQVELNGYSKIFGKLKAFGNKRYVGAHSIRPLKDINELHCHFLEATAVHLFFTRGPPGGAAGGVKGPDTAMGGMDDYAAMQNKALPAMSPAARRVYNLLRDEPQSNEGLHIQLIAAKLNLPVTDVARAGDELLTTGLIFSTVDEHTWAIL</sequence>
<evidence type="ECO:0000259" key="6">
    <source>
        <dbReference type="Pfam" id="PF08784"/>
    </source>
</evidence>
<dbReference type="FunFam" id="1.10.10.10:FF:000168">
    <property type="entry name" value="Replication protein A 32 kDa subunit"/>
    <property type="match status" value="1"/>
</dbReference>
<dbReference type="GO" id="GO:0003697">
    <property type="term" value="F:single-stranded DNA binding"/>
    <property type="evidence" value="ECO:0007669"/>
    <property type="project" value="TreeGrafter"/>
</dbReference>
<protein>
    <submittedName>
        <fullName evidence="7">Replication factor-a protein</fullName>
    </submittedName>
</protein>
<dbReference type="GO" id="GO:0005662">
    <property type="term" value="C:DNA replication factor A complex"/>
    <property type="evidence" value="ECO:0007669"/>
    <property type="project" value="TreeGrafter"/>
</dbReference>
<dbReference type="GO" id="GO:0006260">
    <property type="term" value="P:DNA replication"/>
    <property type="evidence" value="ECO:0007669"/>
    <property type="project" value="TreeGrafter"/>
</dbReference>
<dbReference type="Gene3D" id="1.10.10.10">
    <property type="entry name" value="Winged helix-like DNA-binding domain superfamily/Winged helix DNA-binding domain"/>
    <property type="match status" value="1"/>
</dbReference>
<evidence type="ECO:0000256" key="3">
    <source>
        <dbReference type="ARBA" id="ARBA00023125"/>
    </source>
</evidence>
<evidence type="ECO:0000256" key="1">
    <source>
        <dbReference type="ARBA" id="ARBA00004123"/>
    </source>
</evidence>
<dbReference type="PANTHER" id="PTHR13989:SF16">
    <property type="entry name" value="REPLICATION PROTEIN A2"/>
    <property type="match status" value="1"/>
</dbReference>
<feature type="region of interest" description="Disordered" evidence="5">
    <location>
        <begin position="52"/>
        <end position="73"/>
    </location>
</feature>
<dbReference type="Pfam" id="PF08784">
    <property type="entry name" value="RPA_C"/>
    <property type="match status" value="1"/>
</dbReference>
<reference evidence="8" key="1">
    <citation type="submission" date="2017-02" db="EMBL/GenBank/DDBJ databases">
        <authorList>
            <person name="Tafer H."/>
            <person name="Lopandic K."/>
        </authorList>
    </citation>
    <scope>NUCLEOTIDE SEQUENCE [LARGE SCALE GENOMIC DNA]</scope>
    <source>
        <strain evidence="8">CBS 366.77</strain>
    </source>
</reference>
<dbReference type="EMBL" id="MVGC01000083">
    <property type="protein sequence ID" value="RJE24387.1"/>
    <property type="molecule type" value="Genomic_DNA"/>
</dbReference>
<dbReference type="CDD" id="cd04478">
    <property type="entry name" value="RPA2_DBD_D"/>
    <property type="match status" value="1"/>
</dbReference>
<dbReference type="AlphaFoldDB" id="A0A3A2ZSM1"/>
<dbReference type="STRING" id="2070753.A0A3A2ZSM1"/>
<dbReference type="SUPFAM" id="SSF46785">
    <property type="entry name" value="Winged helix' DNA-binding domain"/>
    <property type="match status" value="1"/>
</dbReference>
<feature type="compositionally biased region" description="Polar residues" evidence="5">
    <location>
        <begin position="52"/>
        <end position="67"/>
    </location>
</feature>
<comment type="subcellular location">
    <subcellularLocation>
        <location evidence="1">Nucleus</location>
    </subcellularLocation>
</comment>
<keyword evidence="8" id="KW-1185">Reference proteome</keyword>
<dbReference type="Proteomes" id="UP000266188">
    <property type="component" value="Unassembled WGS sequence"/>
</dbReference>
<dbReference type="InterPro" id="IPR036388">
    <property type="entry name" value="WH-like_DNA-bd_sf"/>
</dbReference>
<dbReference type="InterPro" id="IPR040260">
    <property type="entry name" value="RFA2-like"/>
</dbReference>
<dbReference type="InterPro" id="IPR012340">
    <property type="entry name" value="NA-bd_OB-fold"/>
</dbReference>
<name>A0A3A2ZSM1_9EURO</name>
<organism evidence="7 8">
    <name type="scientific">Aspergillus sclerotialis</name>
    <dbReference type="NCBI Taxonomy" id="2070753"/>
    <lineage>
        <taxon>Eukaryota</taxon>
        <taxon>Fungi</taxon>
        <taxon>Dikarya</taxon>
        <taxon>Ascomycota</taxon>
        <taxon>Pezizomycotina</taxon>
        <taxon>Eurotiomycetes</taxon>
        <taxon>Eurotiomycetidae</taxon>
        <taxon>Eurotiales</taxon>
        <taxon>Aspergillaceae</taxon>
        <taxon>Aspergillus</taxon>
        <taxon>Aspergillus subgen. Polypaecilum</taxon>
    </lineage>
</organism>
<dbReference type="Gene3D" id="2.40.50.140">
    <property type="entry name" value="Nucleic acid-binding proteins"/>
    <property type="match status" value="1"/>
</dbReference>
<gene>
    <name evidence="7" type="ORF">PHISCL_03286</name>
</gene>
<comment type="caution">
    <text evidence="7">The sequence shown here is derived from an EMBL/GenBank/DDBJ whole genome shotgun (WGS) entry which is preliminary data.</text>
</comment>
<feature type="domain" description="Replication protein A C-terminal" evidence="6">
    <location>
        <begin position="188"/>
        <end position="284"/>
    </location>
</feature>
<dbReference type="OrthoDB" id="25571at2759"/>
<dbReference type="GO" id="GO:0000781">
    <property type="term" value="C:chromosome, telomeric region"/>
    <property type="evidence" value="ECO:0007669"/>
    <property type="project" value="TreeGrafter"/>
</dbReference>
<evidence type="ECO:0000313" key="8">
    <source>
        <dbReference type="Proteomes" id="UP000266188"/>
    </source>
</evidence>
<dbReference type="GO" id="GO:0000724">
    <property type="term" value="P:double-strand break repair via homologous recombination"/>
    <property type="evidence" value="ECO:0007669"/>
    <property type="project" value="TreeGrafter"/>
</dbReference>
<evidence type="ECO:0000256" key="5">
    <source>
        <dbReference type="SAM" id="MobiDB-lite"/>
    </source>
</evidence>
<comment type="similarity">
    <text evidence="2">Belongs to the replication factor A protein 2 family.</text>
</comment>
<evidence type="ECO:0000256" key="4">
    <source>
        <dbReference type="ARBA" id="ARBA00023242"/>
    </source>
</evidence>